<sequence length="564" mass="62555">MAQVQGYPPARLISTGDYGRPDMLILASNNPECQFDCTKHPSSTFRTRKRAFPVYHVEFARQYEAEIHEKIVEIVQTHLLSACLWRLHVLRWGFQFSATANPIVVHLLAVGDVANELALAIVNQISATIATSWQVGEPVYVDLCRPPPQDLLFFKAPKLRASEDPEGCPPETRAGQDLSGSWSQMYTSPPFPGMSVGKKDETAAGSFTGYIKHEENEIYGLTCAHVLDPSGKVLGVDRKGTYVYTPGETSHLVEMPAMNDDTATKKGCKESYDMWSSAKEEETKKLEKLKVLEALGVHEGSFAGTSRAAETALRAAEMSLEHWSEMVKQSESWTEIQPRKAIIAVSDPNTPSTAYAGRLDWAIFEIDVGLQTKNKHLPHSMFDSDSEFLELDSSHRNALEAHFDSGNIGPIGPQTNADERNPKDKAEAFRSAAWRYFRPGPEFKPLRRDDPKSDEVFFKVPSRTTGWKQGTFTGIKATLASSEFPNITREWCFVSPSPYDQVTRPGDSGAPLIDSNFRPIAMAWGGLGIGYHTIHDVTYATPIHVILSDIETCMGWAEGSVSFC</sequence>
<dbReference type="AlphaFoldDB" id="A0A194X1Q7"/>
<dbReference type="OrthoDB" id="5424209at2759"/>
<feature type="region of interest" description="Disordered" evidence="1">
    <location>
        <begin position="162"/>
        <end position="181"/>
    </location>
</feature>
<dbReference type="InterPro" id="IPR009003">
    <property type="entry name" value="Peptidase_S1_PA"/>
</dbReference>
<dbReference type="KEGG" id="psco:LY89DRAFT_686663"/>
<dbReference type="EMBL" id="KQ947420">
    <property type="protein sequence ID" value="KUJ14128.1"/>
    <property type="molecule type" value="Genomic_DNA"/>
</dbReference>
<evidence type="ECO:0000313" key="3">
    <source>
        <dbReference type="Proteomes" id="UP000070700"/>
    </source>
</evidence>
<reference evidence="2 3" key="1">
    <citation type="submission" date="2015-10" db="EMBL/GenBank/DDBJ databases">
        <title>Full genome of DAOMC 229536 Phialocephala scopiformis, a fungal endophyte of spruce producing the potent anti-insectan compound rugulosin.</title>
        <authorList>
            <consortium name="DOE Joint Genome Institute"/>
            <person name="Walker A.K."/>
            <person name="Frasz S.L."/>
            <person name="Seifert K.A."/>
            <person name="Miller J.D."/>
            <person name="Mondo S.J."/>
            <person name="Labutti K."/>
            <person name="Lipzen A."/>
            <person name="Dockter R."/>
            <person name="Kennedy M."/>
            <person name="Grigoriev I.V."/>
            <person name="Spatafora J.W."/>
        </authorList>
    </citation>
    <scope>NUCLEOTIDE SEQUENCE [LARGE SCALE GENOMIC DNA]</scope>
    <source>
        <strain evidence="2 3">CBS 120377</strain>
    </source>
</reference>
<keyword evidence="3" id="KW-1185">Reference proteome</keyword>
<dbReference type="RefSeq" id="XP_018068483.1">
    <property type="nucleotide sequence ID" value="XM_018215335.1"/>
</dbReference>
<feature type="region of interest" description="Disordered" evidence="1">
    <location>
        <begin position="402"/>
        <end position="423"/>
    </location>
</feature>
<gene>
    <name evidence="2" type="ORF">LY89DRAFT_686663</name>
</gene>
<evidence type="ECO:0000256" key="1">
    <source>
        <dbReference type="SAM" id="MobiDB-lite"/>
    </source>
</evidence>
<proteinExistence type="predicted"/>
<organism evidence="2 3">
    <name type="scientific">Mollisia scopiformis</name>
    <name type="common">Conifer needle endophyte fungus</name>
    <name type="synonym">Phialocephala scopiformis</name>
    <dbReference type="NCBI Taxonomy" id="149040"/>
    <lineage>
        <taxon>Eukaryota</taxon>
        <taxon>Fungi</taxon>
        <taxon>Dikarya</taxon>
        <taxon>Ascomycota</taxon>
        <taxon>Pezizomycotina</taxon>
        <taxon>Leotiomycetes</taxon>
        <taxon>Helotiales</taxon>
        <taxon>Mollisiaceae</taxon>
        <taxon>Mollisia</taxon>
    </lineage>
</organism>
<accession>A0A194X1Q7</accession>
<dbReference type="Proteomes" id="UP000070700">
    <property type="component" value="Unassembled WGS sequence"/>
</dbReference>
<name>A0A194X1Q7_MOLSC</name>
<dbReference type="GeneID" id="28825061"/>
<dbReference type="InParanoid" id="A0A194X1Q7"/>
<evidence type="ECO:0000313" key="2">
    <source>
        <dbReference type="EMBL" id="KUJ14128.1"/>
    </source>
</evidence>
<protein>
    <submittedName>
        <fullName evidence="2">Uncharacterized protein</fullName>
    </submittedName>
</protein>
<dbReference type="SUPFAM" id="SSF50494">
    <property type="entry name" value="Trypsin-like serine proteases"/>
    <property type="match status" value="1"/>
</dbReference>